<evidence type="ECO:0000256" key="1">
    <source>
        <dbReference type="SAM" id="MobiDB-lite"/>
    </source>
</evidence>
<dbReference type="Proteomes" id="UP000188268">
    <property type="component" value="Unassembled WGS sequence"/>
</dbReference>
<evidence type="ECO:0000313" key="3">
    <source>
        <dbReference type="Proteomes" id="UP000188268"/>
    </source>
</evidence>
<protein>
    <submittedName>
        <fullName evidence="2">ACC deaminase</fullName>
    </submittedName>
</protein>
<accession>A0A1R3IJ74</accession>
<proteinExistence type="predicted"/>
<feature type="region of interest" description="Disordered" evidence="1">
    <location>
        <begin position="38"/>
        <end position="68"/>
    </location>
</feature>
<reference evidence="2 3" key="1">
    <citation type="submission" date="2013-09" db="EMBL/GenBank/DDBJ databases">
        <title>Corchorus capsularis genome sequencing.</title>
        <authorList>
            <person name="Alam M."/>
            <person name="Haque M.S."/>
            <person name="Islam M.S."/>
            <person name="Emdad E.M."/>
            <person name="Islam M.M."/>
            <person name="Ahmed B."/>
            <person name="Halim A."/>
            <person name="Hossen Q.M.M."/>
            <person name="Hossain M.Z."/>
            <person name="Ahmed R."/>
            <person name="Khan M.M."/>
            <person name="Islam R."/>
            <person name="Rashid M.M."/>
            <person name="Khan S.A."/>
            <person name="Rahman M.S."/>
            <person name="Alam M."/>
        </authorList>
    </citation>
    <scope>NUCLEOTIDE SEQUENCE [LARGE SCALE GENOMIC DNA]</scope>
    <source>
        <strain evidence="3">cv. CVL-1</strain>
        <tissue evidence="2">Whole seedling</tissue>
    </source>
</reference>
<dbReference type="EMBL" id="AWWV01009975">
    <property type="protein sequence ID" value="OMO82639.1"/>
    <property type="molecule type" value="Genomic_DNA"/>
</dbReference>
<comment type="caution">
    <text evidence="2">The sequence shown here is derived from an EMBL/GenBank/DDBJ whole genome shotgun (WGS) entry which is preliminary data.</text>
</comment>
<organism evidence="2 3">
    <name type="scientific">Corchorus capsularis</name>
    <name type="common">Jute</name>
    <dbReference type="NCBI Taxonomy" id="210143"/>
    <lineage>
        <taxon>Eukaryota</taxon>
        <taxon>Viridiplantae</taxon>
        <taxon>Streptophyta</taxon>
        <taxon>Embryophyta</taxon>
        <taxon>Tracheophyta</taxon>
        <taxon>Spermatophyta</taxon>
        <taxon>Magnoliopsida</taxon>
        <taxon>eudicotyledons</taxon>
        <taxon>Gunneridae</taxon>
        <taxon>Pentapetalae</taxon>
        <taxon>rosids</taxon>
        <taxon>malvids</taxon>
        <taxon>Malvales</taxon>
        <taxon>Malvaceae</taxon>
        <taxon>Grewioideae</taxon>
        <taxon>Apeibeae</taxon>
        <taxon>Corchorus</taxon>
    </lineage>
</organism>
<sequence length="68" mass="7025">MCVVFSMISDPRGGARGCRAAEEDHACVETGATEAADLGSGFGLPERKYGEEEANKGQGEGEGEGWGC</sequence>
<keyword evidence="3" id="KW-1185">Reference proteome</keyword>
<dbReference type="Gramene" id="OMO82639">
    <property type="protein sequence ID" value="OMO82639"/>
    <property type="gene ID" value="CCACVL1_11845"/>
</dbReference>
<evidence type="ECO:0000313" key="2">
    <source>
        <dbReference type="EMBL" id="OMO82639.1"/>
    </source>
</evidence>
<feature type="compositionally biased region" description="Gly residues" evidence="1">
    <location>
        <begin position="58"/>
        <end position="68"/>
    </location>
</feature>
<gene>
    <name evidence="2" type="ORF">CCACVL1_11845</name>
</gene>
<name>A0A1R3IJ74_COCAP</name>
<dbReference type="AlphaFoldDB" id="A0A1R3IJ74"/>
<feature type="compositionally biased region" description="Basic and acidic residues" evidence="1">
    <location>
        <begin position="45"/>
        <end position="55"/>
    </location>
</feature>